<evidence type="ECO:0000313" key="2">
    <source>
        <dbReference type="Proteomes" id="UP001212997"/>
    </source>
</evidence>
<dbReference type="Gene3D" id="3.30.70.100">
    <property type="match status" value="2"/>
</dbReference>
<evidence type="ECO:0000313" key="1">
    <source>
        <dbReference type="EMBL" id="KAJ3478023.1"/>
    </source>
</evidence>
<accession>A0AAD5UVU4</accession>
<name>A0AAD5UVU4_9APHY</name>
<sequence>MPGVVEIARFASNEAYRSDPAVINPSLEILSRAKGVQAIFHGIQVEDEETVYIVIIWDRVEDHKALIDDQDAYTKLRTNLAKCGSTEHHILHVPLLPDPLAQLRAPLTEFSFMTLKPGQSAQELGDFMNVVLEKSGTSLKVRYGTSWGKTVEKDDLFFLVMGWNSLQDHQKNIEENEENITLTAQLLKLVDFKLTHVELQEYRLQ</sequence>
<dbReference type="Proteomes" id="UP001212997">
    <property type="component" value="Unassembled WGS sequence"/>
</dbReference>
<protein>
    <recommendedName>
        <fullName evidence="3">ABM domain-containing protein</fullName>
    </recommendedName>
</protein>
<gene>
    <name evidence="1" type="ORF">NLI96_g10053</name>
</gene>
<keyword evidence="2" id="KW-1185">Reference proteome</keyword>
<proteinExistence type="predicted"/>
<dbReference type="AlphaFoldDB" id="A0AAD5UVU4"/>
<evidence type="ECO:0008006" key="3">
    <source>
        <dbReference type="Google" id="ProtNLM"/>
    </source>
</evidence>
<reference evidence="1" key="1">
    <citation type="submission" date="2022-07" db="EMBL/GenBank/DDBJ databases">
        <title>Genome Sequence of Physisporinus lineatus.</title>
        <authorList>
            <person name="Buettner E."/>
        </authorList>
    </citation>
    <scope>NUCLEOTIDE SEQUENCE</scope>
    <source>
        <strain evidence="1">VT162</strain>
    </source>
</reference>
<dbReference type="EMBL" id="JANAWD010000544">
    <property type="protein sequence ID" value="KAJ3478023.1"/>
    <property type="molecule type" value="Genomic_DNA"/>
</dbReference>
<organism evidence="1 2">
    <name type="scientific">Meripilus lineatus</name>
    <dbReference type="NCBI Taxonomy" id="2056292"/>
    <lineage>
        <taxon>Eukaryota</taxon>
        <taxon>Fungi</taxon>
        <taxon>Dikarya</taxon>
        <taxon>Basidiomycota</taxon>
        <taxon>Agaricomycotina</taxon>
        <taxon>Agaricomycetes</taxon>
        <taxon>Polyporales</taxon>
        <taxon>Meripilaceae</taxon>
        <taxon>Meripilus</taxon>
    </lineage>
</organism>
<comment type="caution">
    <text evidence="1">The sequence shown here is derived from an EMBL/GenBank/DDBJ whole genome shotgun (WGS) entry which is preliminary data.</text>
</comment>